<evidence type="ECO:0000313" key="2">
    <source>
        <dbReference type="EMBL" id="RFU87941.1"/>
    </source>
</evidence>
<dbReference type="AlphaFoldDB" id="A0A372MAN0"/>
<evidence type="ECO:0000313" key="3">
    <source>
        <dbReference type="Proteomes" id="UP000263094"/>
    </source>
</evidence>
<sequence>MRWFRDRQHRRAPATAEADTADTSTGTGTDTDTDTDTEDRVCDCCGRPLSRAGAYALPTERVTSSQAYWEAVFARTKALVESLDTSQQLQFYSRQLRATAAEETPWYVCEDCAAYFLFERAPARRHAVERTVPEFNGAVDPSGYVLYAAAAWEQVFGRWPAHVTRHAVTGHCPRCGRPLHTEAITSTVPGEDREICQPCTGRALHGSG</sequence>
<evidence type="ECO:0000256" key="1">
    <source>
        <dbReference type="SAM" id="MobiDB-lite"/>
    </source>
</evidence>
<proteinExistence type="predicted"/>
<protein>
    <submittedName>
        <fullName evidence="2">Uncharacterized protein</fullName>
    </submittedName>
</protein>
<feature type="compositionally biased region" description="Low complexity" evidence="1">
    <location>
        <begin position="14"/>
        <end position="30"/>
    </location>
</feature>
<name>A0A372MAN0_9ACTN</name>
<dbReference type="RefSeq" id="WP_128554509.1">
    <property type="nucleotide sequence ID" value="NZ_QUAK01000021.1"/>
</dbReference>
<gene>
    <name evidence="2" type="ORF">DY218_04070</name>
</gene>
<dbReference type="Proteomes" id="UP000263094">
    <property type="component" value="Unassembled WGS sequence"/>
</dbReference>
<feature type="region of interest" description="Disordered" evidence="1">
    <location>
        <begin position="1"/>
        <end position="39"/>
    </location>
</feature>
<organism evidence="2 3">
    <name type="scientific">Streptomyces triticagri</name>
    <dbReference type="NCBI Taxonomy" id="2293568"/>
    <lineage>
        <taxon>Bacteria</taxon>
        <taxon>Bacillati</taxon>
        <taxon>Actinomycetota</taxon>
        <taxon>Actinomycetes</taxon>
        <taxon>Kitasatosporales</taxon>
        <taxon>Streptomycetaceae</taxon>
        <taxon>Streptomyces</taxon>
    </lineage>
</organism>
<reference evidence="2 3" key="1">
    <citation type="submission" date="2018-08" db="EMBL/GenBank/DDBJ databases">
        <title>Isolation, diversity and antifungal activity of Actinobacteria from wheat.</title>
        <authorList>
            <person name="Han C."/>
        </authorList>
    </citation>
    <scope>NUCLEOTIDE SEQUENCE [LARGE SCALE GENOMIC DNA]</scope>
    <source>
        <strain evidence="2 3">NEAU-YY421</strain>
    </source>
</reference>
<dbReference type="EMBL" id="QUAK01000021">
    <property type="protein sequence ID" value="RFU87941.1"/>
    <property type="molecule type" value="Genomic_DNA"/>
</dbReference>
<keyword evidence="3" id="KW-1185">Reference proteome</keyword>
<dbReference type="OrthoDB" id="4167850at2"/>
<accession>A0A372MAN0</accession>
<comment type="caution">
    <text evidence="2">The sequence shown here is derived from an EMBL/GenBank/DDBJ whole genome shotgun (WGS) entry which is preliminary data.</text>
</comment>